<dbReference type="InterPro" id="IPR035069">
    <property type="entry name" value="TTHA1013/TTHA0281-like"/>
</dbReference>
<dbReference type="InterPro" id="IPR010985">
    <property type="entry name" value="Ribbon_hlx_hlx"/>
</dbReference>
<dbReference type="SUPFAM" id="SSF143100">
    <property type="entry name" value="TTHA1013/TTHA0281-like"/>
    <property type="match status" value="1"/>
</dbReference>
<dbReference type="Pfam" id="PF05534">
    <property type="entry name" value="HicB"/>
    <property type="match status" value="1"/>
</dbReference>
<dbReference type="STRING" id="641665.GCA_002104455_02668"/>
<reference evidence="2" key="1">
    <citation type="submission" date="2016-10" db="EMBL/GenBank/DDBJ databases">
        <authorList>
            <person name="Varghese N."/>
            <person name="Submissions S."/>
        </authorList>
    </citation>
    <scope>NUCLEOTIDE SEQUENCE [LARGE SCALE GENOMIC DNA]</scope>
    <source>
        <strain evidence="2">CGMCC 1.9127</strain>
    </source>
</reference>
<protein>
    <submittedName>
        <fullName evidence="1">Predicted nuclease of the RNAse H fold, HicB family</fullName>
    </submittedName>
</protein>
<evidence type="ECO:0000313" key="1">
    <source>
        <dbReference type="EMBL" id="SEK85598.1"/>
    </source>
</evidence>
<dbReference type="SUPFAM" id="SSF47598">
    <property type="entry name" value="Ribbon-helix-helix"/>
    <property type="match status" value="1"/>
</dbReference>
<dbReference type="Proteomes" id="UP000199297">
    <property type="component" value="Unassembled WGS sequence"/>
</dbReference>
<dbReference type="Gene3D" id="3.30.160.250">
    <property type="match status" value="1"/>
</dbReference>
<accession>A0A1H7KFK9</accession>
<dbReference type="GO" id="GO:0006355">
    <property type="term" value="P:regulation of DNA-templated transcription"/>
    <property type="evidence" value="ECO:0007669"/>
    <property type="project" value="InterPro"/>
</dbReference>
<name>A0A1H7KFK9_9GAMM</name>
<keyword evidence="2" id="KW-1185">Reference proteome</keyword>
<dbReference type="EMBL" id="FOBI01000003">
    <property type="protein sequence ID" value="SEK85598.1"/>
    <property type="molecule type" value="Genomic_DNA"/>
</dbReference>
<dbReference type="InterPro" id="IPR008651">
    <property type="entry name" value="Uncharacterised_HicB"/>
</dbReference>
<dbReference type="RefSeq" id="WP_064663363.1">
    <property type="nucleotide sequence ID" value="NZ_FOBI01000003.1"/>
</dbReference>
<gene>
    <name evidence="1" type="ORF">SAMN05216262_103127</name>
</gene>
<sequence>MDSEKMFDASLYNITVRKGNFDGEVFFEAKVKELPDVAEYAETYEEAYLLAIDTIETTAEALAEQGKVMPAPILENDDFSGRVTLRMPKSMHAALSSWSESEDISLNQLLVNCLAFNLGEQFGVSRTIHSIKSSIGSLNQTDYMHLESQPRRTNKVVPIKPIVLNENVMENRYYGS</sequence>
<organism evidence="1 2">
    <name type="scientific">Colwellia chukchiensis</name>
    <dbReference type="NCBI Taxonomy" id="641665"/>
    <lineage>
        <taxon>Bacteria</taxon>
        <taxon>Pseudomonadati</taxon>
        <taxon>Pseudomonadota</taxon>
        <taxon>Gammaproteobacteria</taxon>
        <taxon>Alteromonadales</taxon>
        <taxon>Colwelliaceae</taxon>
        <taxon>Colwellia</taxon>
    </lineage>
</organism>
<dbReference type="AlphaFoldDB" id="A0A1H7KFK9"/>
<proteinExistence type="predicted"/>
<evidence type="ECO:0000313" key="2">
    <source>
        <dbReference type="Proteomes" id="UP000199297"/>
    </source>
</evidence>